<gene>
    <name evidence="1" type="ORF">KAM435_30440</name>
</gene>
<dbReference type="AlphaFoldDB" id="A0AA37FLM1"/>
<organism evidence="1 2">
    <name type="scientific">Aquipseudomonas alcaligenes</name>
    <name type="common">Pseudomonas alcaligenes</name>
    <dbReference type="NCBI Taxonomy" id="43263"/>
    <lineage>
        <taxon>Bacteria</taxon>
        <taxon>Pseudomonadati</taxon>
        <taxon>Pseudomonadota</taxon>
        <taxon>Gammaproteobacteria</taxon>
        <taxon>Pseudomonadales</taxon>
        <taxon>Pseudomonadaceae</taxon>
        <taxon>Aquipseudomonas</taxon>
    </lineage>
</organism>
<protein>
    <submittedName>
        <fullName evidence="1">Uncharacterized protein</fullName>
    </submittedName>
</protein>
<sequence length="64" mass="7365">MDPGVEMRPEHEGAVEREWDRLFESPLFAQGEPVVFQRVPVLMSWRSSRRSVSLLGWEQAPGLV</sequence>
<dbReference type="EMBL" id="BPMS01000014">
    <property type="protein sequence ID" value="GIZ89717.1"/>
    <property type="molecule type" value="Genomic_DNA"/>
</dbReference>
<comment type="caution">
    <text evidence="1">The sequence shown here is derived from an EMBL/GenBank/DDBJ whole genome shotgun (WGS) entry which is preliminary data.</text>
</comment>
<evidence type="ECO:0000313" key="2">
    <source>
        <dbReference type="Proteomes" id="UP000887212"/>
    </source>
</evidence>
<name>A0AA37FLM1_AQUAC</name>
<dbReference type="Proteomes" id="UP000887212">
    <property type="component" value="Unassembled WGS sequence"/>
</dbReference>
<accession>A0AA37FLM1</accession>
<proteinExistence type="predicted"/>
<evidence type="ECO:0000313" key="1">
    <source>
        <dbReference type="EMBL" id="GIZ89717.1"/>
    </source>
</evidence>
<reference evidence="1" key="1">
    <citation type="submission" date="2021-07" db="EMBL/GenBank/DDBJ databases">
        <title>Whole genome sequencing of carbapenem-resistant Pseudomonas spp. isolated in Japan.</title>
        <authorList>
            <person name="Suzuki M."/>
            <person name="Maehana S."/>
            <person name="Kitasato H."/>
        </authorList>
    </citation>
    <scope>NUCLEOTIDE SEQUENCE</scope>
    <source>
        <strain evidence="1">KAM435</strain>
    </source>
</reference>